<keyword evidence="11" id="KW-0808">Transferase</keyword>
<dbReference type="NCBIfam" id="TIGR00443">
    <property type="entry name" value="hisZ_biosyn_reg"/>
    <property type="match status" value="1"/>
</dbReference>
<dbReference type="OrthoDB" id="9769617at2"/>
<evidence type="ECO:0000256" key="3">
    <source>
        <dbReference type="ARBA" id="ARBA00005539"/>
    </source>
</evidence>
<dbReference type="InterPro" id="IPR045864">
    <property type="entry name" value="aa-tRNA-synth_II/BPL/LPL"/>
</dbReference>
<dbReference type="CDD" id="cd00773">
    <property type="entry name" value="HisRS-like_core"/>
    <property type="match status" value="1"/>
</dbReference>
<feature type="binding site" evidence="9">
    <location>
        <begin position="81"/>
        <end position="83"/>
    </location>
    <ligand>
        <name>L-histidine</name>
        <dbReference type="ChEBI" id="CHEBI:57595"/>
    </ligand>
</feature>
<dbReference type="SUPFAM" id="SSF55681">
    <property type="entry name" value="Class II aaRS and biotin synthetases"/>
    <property type="match status" value="1"/>
</dbReference>
<dbReference type="PANTHER" id="PTHR11476:SF7">
    <property type="entry name" value="HISTIDINE--TRNA LIGASE"/>
    <property type="match status" value="1"/>
</dbReference>
<dbReference type="NCBIfam" id="NF008935">
    <property type="entry name" value="PRK12292.1-1"/>
    <property type="match status" value="1"/>
</dbReference>
<comment type="subunit">
    <text evidence="8">Heteromultimer composed of HisG and HisZ subunits.</text>
</comment>
<keyword evidence="12" id="KW-1185">Reference proteome</keyword>
<evidence type="ECO:0000259" key="10">
    <source>
        <dbReference type="Pfam" id="PF13393"/>
    </source>
</evidence>
<dbReference type="RefSeq" id="WP_126460649.1">
    <property type="nucleotide sequence ID" value="NZ_AP018721.1"/>
</dbReference>
<dbReference type="NCBIfam" id="NF009086">
    <property type="entry name" value="PRK12421.1"/>
    <property type="match status" value="1"/>
</dbReference>
<dbReference type="GO" id="GO:0005737">
    <property type="term" value="C:cytoplasm"/>
    <property type="evidence" value="ECO:0007669"/>
    <property type="project" value="UniProtKB-SubCell"/>
</dbReference>
<dbReference type="InterPro" id="IPR004517">
    <property type="entry name" value="HisZ"/>
</dbReference>
<comment type="miscellaneous">
    <text evidence="8">This function is generally fulfilled by the C-terminal part of HisG, which is missing in some bacteria such as this one.</text>
</comment>
<comment type="pathway">
    <text evidence="2 8">Amino-acid biosynthesis; L-histidine biosynthesis; L-histidine from 5-phospho-alpha-D-ribose 1-diphosphate: step 1/9.</text>
</comment>
<feature type="binding site" evidence="9">
    <location>
        <position position="128"/>
    </location>
    <ligand>
        <name>L-histidine</name>
        <dbReference type="ChEBI" id="CHEBI:57595"/>
    </ligand>
</feature>
<keyword evidence="11" id="KW-0328">Glycosyltransferase</keyword>
<accession>A0A4R3JSA7</accession>
<dbReference type="GO" id="GO:0000105">
    <property type="term" value="P:L-histidine biosynthetic process"/>
    <property type="evidence" value="ECO:0007669"/>
    <property type="project" value="UniProtKB-UniRule"/>
</dbReference>
<dbReference type="UniPathway" id="UPA00031">
    <property type="reaction ID" value="UER00006"/>
</dbReference>
<protein>
    <recommendedName>
        <fullName evidence="4 8">ATP phosphoribosyltransferase regulatory subunit</fullName>
    </recommendedName>
</protein>
<sequence>MKNAWLLPEYVEDVLPPYALALETLRRRLLDLFASHGYELVQPPLIEYLDSLLTGAAQDLDLKTFKVLDSLSGRLLGVRADITPQAARIDAHLLNRQGVTRLCYAGTVLHTRPSAMLNSREPFQVGAELFGHAGIEADRESLQLLTAALKAAGLDSARVSLGHVGLFRALAQAAGVAGDLEAELFAALQHKDAPQIAALTANLESKLAAAFRRLPELYGGVDMLAAARRDLPALPGVAAALDDLAALLSTADGIALSVDLADLRGYGYHNGVVFAAYVGGQAGAIGQGGRYDGAGAIFGRSRPATGFSLDLRQVIDSLPEPVLRPGILAPYGQDPGLQSAVAKLRAVGERVVIELPGQAAHRAEAGCDRQLALQGGTWQVIPL</sequence>
<evidence type="ECO:0000313" key="12">
    <source>
        <dbReference type="Proteomes" id="UP000295135"/>
    </source>
</evidence>
<evidence type="ECO:0000256" key="6">
    <source>
        <dbReference type="ARBA" id="ARBA00023102"/>
    </source>
</evidence>
<comment type="caution">
    <text evidence="11">The sequence shown here is derived from an EMBL/GenBank/DDBJ whole genome shotgun (WGS) entry which is preliminary data.</text>
</comment>
<evidence type="ECO:0000256" key="5">
    <source>
        <dbReference type="ARBA" id="ARBA00022490"/>
    </source>
</evidence>
<keyword evidence="6 8" id="KW-0368">Histidine biosynthesis</keyword>
<dbReference type="PANTHER" id="PTHR11476">
    <property type="entry name" value="HISTIDYL-TRNA SYNTHETASE"/>
    <property type="match status" value="1"/>
</dbReference>
<keyword evidence="8" id="KW-0028">Amino-acid biosynthesis</keyword>
<dbReference type="InterPro" id="IPR041715">
    <property type="entry name" value="HisRS-like_core"/>
</dbReference>
<evidence type="ECO:0000256" key="9">
    <source>
        <dbReference type="PIRSR" id="PIRSR001549-1"/>
    </source>
</evidence>
<gene>
    <name evidence="8" type="primary">hisZ</name>
    <name evidence="11" type="ORF">EDC61_11722</name>
</gene>
<organism evidence="11 12">
    <name type="scientific">Sulfuritortus calidifontis</name>
    <dbReference type="NCBI Taxonomy" id="1914471"/>
    <lineage>
        <taxon>Bacteria</taxon>
        <taxon>Pseudomonadati</taxon>
        <taxon>Pseudomonadota</taxon>
        <taxon>Betaproteobacteria</taxon>
        <taxon>Nitrosomonadales</taxon>
        <taxon>Thiobacillaceae</taxon>
        <taxon>Sulfuritortus</taxon>
    </lineage>
</organism>
<feature type="domain" description="Class II Histidinyl-tRNA synthetase (HisRS)-like catalytic core" evidence="10">
    <location>
        <begin position="10"/>
        <end position="314"/>
    </location>
</feature>
<comment type="similarity">
    <text evidence="3 8">Belongs to the class-II aminoacyl-tRNA synthetase family. HisZ subfamily.</text>
</comment>
<feature type="binding site" evidence="9">
    <location>
        <position position="124"/>
    </location>
    <ligand>
        <name>L-histidine</name>
        <dbReference type="ChEBI" id="CHEBI:57595"/>
    </ligand>
</feature>
<comment type="subcellular location">
    <subcellularLocation>
        <location evidence="1 8">Cytoplasm</location>
    </subcellularLocation>
</comment>
<dbReference type="Proteomes" id="UP000295135">
    <property type="component" value="Unassembled WGS sequence"/>
</dbReference>
<dbReference type="InterPro" id="IPR004516">
    <property type="entry name" value="HisRS/HisZ"/>
</dbReference>
<dbReference type="HAMAP" id="MF_00125">
    <property type="entry name" value="HisZ"/>
    <property type="match status" value="1"/>
</dbReference>
<dbReference type="EMBL" id="SLZY01000017">
    <property type="protein sequence ID" value="TCS70118.1"/>
    <property type="molecule type" value="Genomic_DNA"/>
</dbReference>
<comment type="function">
    <text evidence="7 8">Required for the first step of histidine biosynthesis. May allow the feedback regulation of ATP phosphoribosyltransferase activity by histidine.</text>
</comment>
<evidence type="ECO:0000256" key="1">
    <source>
        <dbReference type="ARBA" id="ARBA00004496"/>
    </source>
</evidence>
<evidence type="ECO:0000256" key="8">
    <source>
        <dbReference type="HAMAP-Rule" id="MF_00125"/>
    </source>
</evidence>
<evidence type="ECO:0000256" key="7">
    <source>
        <dbReference type="ARBA" id="ARBA00025246"/>
    </source>
</evidence>
<evidence type="ECO:0000313" key="11">
    <source>
        <dbReference type="EMBL" id="TCS70118.1"/>
    </source>
</evidence>
<dbReference type="Pfam" id="PF13393">
    <property type="entry name" value="tRNA-synt_His"/>
    <property type="match status" value="1"/>
</dbReference>
<dbReference type="GO" id="GO:0016757">
    <property type="term" value="F:glycosyltransferase activity"/>
    <property type="evidence" value="ECO:0007669"/>
    <property type="project" value="UniProtKB-KW"/>
</dbReference>
<proteinExistence type="inferred from homology"/>
<dbReference type="Gene3D" id="3.30.930.10">
    <property type="entry name" value="Bira Bifunctional Protein, Domain 2"/>
    <property type="match status" value="1"/>
</dbReference>
<evidence type="ECO:0000256" key="4">
    <source>
        <dbReference type="ARBA" id="ARBA00020397"/>
    </source>
</evidence>
<name>A0A4R3JSA7_9PROT</name>
<dbReference type="AlphaFoldDB" id="A0A4R3JSA7"/>
<keyword evidence="5 8" id="KW-0963">Cytoplasm</keyword>
<feature type="binding site" evidence="9">
    <location>
        <position position="264"/>
    </location>
    <ligand>
        <name>L-histidine</name>
        <dbReference type="ChEBI" id="CHEBI:57595"/>
    </ligand>
</feature>
<evidence type="ECO:0000256" key="2">
    <source>
        <dbReference type="ARBA" id="ARBA00004667"/>
    </source>
</evidence>
<dbReference type="PIRSF" id="PIRSF001549">
    <property type="entry name" value="His-tRNA_synth"/>
    <property type="match status" value="1"/>
</dbReference>
<reference evidence="11 12" key="1">
    <citation type="submission" date="2019-03" db="EMBL/GenBank/DDBJ databases">
        <title>Genomic Encyclopedia of Type Strains, Phase IV (KMG-IV): sequencing the most valuable type-strain genomes for metagenomic binning, comparative biology and taxonomic classification.</title>
        <authorList>
            <person name="Goeker M."/>
        </authorList>
    </citation>
    <scope>NUCLEOTIDE SEQUENCE [LARGE SCALE GENOMIC DNA]</scope>
    <source>
        <strain evidence="11 12">DSM 103923</strain>
    </source>
</reference>